<dbReference type="OrthoDB" id="9812960at2"/>
<dbReference type="InterPro" id="IPR010982">
    <property type="entry name" value="Lambda_DNA-bd_dom_sf"/>
</dbReference>
<organism evidence="2 3">
    <name type="scientific">Brevibacillus antibioticus</name>
    <dbReference type="NCBI Taxonomy" id="2570228"/>
    <lineage>
        <taxon>Bacteria</taxon>
        <taxon>Bacillati</taxon>
        <taxon>Bacillota</taxon>
        <taxon>Bacilli</taxon>
        <taxon>Bacillales</taxon>
        <taxon>Paenibacillaceae</taxon>
        <taxon>Brevibacillus</taxon>
    </lineage>
</organism>
<dbReference type="Gene3D" id="1.10.260.40">
    <property type="entry name" value="lambda repressor-like DNA-binding domains"/>
    <property type="match status" value="1"/>
</dbReference>
<sequence>MNQVAFGEFFKEQRIRSGYKSQRKLASVSGVSNGTIARIEAGTQKATIETLRILSKYLTSTSYGEMFEKSGHFEGLTDEKRVQMMSHYDFRIEFTEEFRELIKKMAPSGKFTEEVKQDLVNSIENYVDENFEYTPEALIDLMYEKGDASDMGDLYMEVLETAKKHGVVNENSPNSPSATSRVFDEHIRSFIHLLIGDREHPFLGRIEGEISERIGALFKNHNVKSNKEVTISDKNGIRDDIPDQFANMINDIDNAQFKWDVLQELQDIAHEFHIRFNPAYEVGAKHPRSMELTEVIENVSITYHGHTVTDQDKQLFTAYLDALFRDRISSEK</sequence>
<evidence type="ECO:0000313" key="3">
    <source>
        <dbReference type="Proteomes" id="UP000307841"/>
    </source>
</evidence>
<name>A0A4U2Y2C2_9BACL</name>
<evidence type="ECO:0000259" key="1">
    <source>
        <dbReference type="PROSITE" id="PS50943"/>
    </source>
</evidence>
<gene>
    <name evidence="2" type="ORF">E8L90_03195</name>
</gene>
<dbReference type="CDD" id="cd00093">
    <property type="entry name" value="HTH_XRE"/>
    <property type="match status" value="1"/>
</dbReference>
<dbReference type="SUPFAM" id="SSF47413">
    <property type="entry name" value="lambda repressor-like DNA-binding domains"/>
    <property type="match status" value="1"/>
</dbReference>
<dbReference type="Proteomes" id="UP000307841">
    <property type="component" value="Unassembled WGS sequence"/>
</dbReference>
<dbReference type="AlphaFoldDB" id="A0A4U2Y2C2"/>
<evidence type="ECO:0000313" key="2">
    <source>
        <dbReference type="EMBL" id="TKI54527.1"/>
    </source>
</evidence>
<dbReference type="GO" id="GO:0003677">
    <property type="term" value="F:DNA binding"/>
    <property type="evidence" value="ECO:0007669"/>
    <property type="project" value="InterPro"/>
</dbReference>
<protein>
    <submittedName>
        <fullName evidence="2">Helix-turn-helix transcriptional regulator</fullName>
    </submittedName>
</protein>
<dbReference type="Pfam" id="PF01381">
    <property type="entry name" value="HTH_3"/>
    <property type="match status" value="1"/>
</dbReference>
<proteinExistence type="predicted"/>
<reference evidence="2 3" key="1">
    <citation type="submission" date="2019-04" db="EMBL/GenBank/DDBJ databases">
        <title>Whole genome sequencing of Brevibacillus sp. TGS2-1.</title>
        <authorList>
            <person name="Choi A."/>
        </authorList>
    </citation>
    <scope>NUCLEOTIDE SEQUENCE [LARGE SCALE GENOMIC DNA]</scope>
    <source>
        <strain evidence="2 3">TGS2-1</strain>
    </source>
</reference>
<dbReference type="EMBL" id="SZNK01000001">
    <property type="protein sequence ID" value="TKI54527.1"/>
    <property type="molecule type" value="Genomic_DNA"/>
</dbReference>
<accession>A0A4U2Y2C2</accession>
<dbReference type="RefSeq" id="WP_137027964.1">
    <property type="nucleotide sequence ID" value="NZ_SZNK01000001.1"/>
</dbReference>
<keyword evidence="3" id="KW-1185">Reference proteome</keyword>
<comment type="caution">
    <text evidence="2">The sequence shown here is derived from an EMBL/GenBank/DDBJ whole genome shotgun (WGS) entry which is preliminary data.</text>
</comment>
<feature type="domain" description="HTH cro/C1-type" evidence="1">
    <location>
        <begin position="21"/>
        <end position="64"/>
    </location>
</feature>
<dbReference type="PROSITE" id="PS50943">
    <property type="entry name" value="HTH_CROC1"/>
    <property type="match status" value="1"/>
</dbReference>
<dbReference type="SMART" id="SM00530">
    <property type="entry name" value="HTH_XRE"/>
    <property type="match status" value="1"/>
</dbReference>
<dbReference type="InterPro" id="IPR001387">
    <property type="entry name" value="Cro/C1-type_HTH"/>
</dbReference>